<evidence type="ECO:0000313" key="1">
    <source>
        <dbReference type="EMBL" id="KZX21008.1"/>
    </source>
</evidence>
<proteinExistence type="predicted"/>
<dbReference type="Pfam" id="PF13828">
    <property type="entry name" value="DUF4190"/>
    <property type="match status" value="1"/>
</dbReference>
<name>A0A162GQ41_9MICO</name>
<gene>
    <name evidence="1" type="ORF">ACH61_01843</name>
</gene>
<accession>A0A162GQ41</accession>
<dbReference type="PATRIC" id="fig|1671680.3.peg.1958"/>
<dbReference type="AlphaFoldDB" id="A0A162GQ41"/>
<evidence type="ECO:0000313" key="2">
    <source>
        <dbReference type="Proteomes" id="UP000076717"/>
    </source>
</evidence>
<protein>
    <submittedName>
        <fullName evidence="1">Uncharacterized protein</fullName>
    </submittedName>
</protein>
<dbReference type="InterPro" id="IPR025241">
    <property type="entry name" value="DUF4190"/>
</dbReference>
<sequence>MTQAASSLLTGGAVRCHSGRIRSFLIKGDPMTTPYTPTSDRYNVLAIIGFIAAFVVNIVGIVLGFIALSQIKRTGEKGRGLALAAVIIGFASIVLGIIASIIVFAFAASAPTTGY</sequence>
<reference evidence="1 2" key="1">
    <citation type="submission" date="2015-08" db="EMBL/GenBank/DDBJ databases">
        <title>Draft Genome Sequence of Rathayibacter sp. Strain VKM Ac-2596 Isolated from Leaf Gall Induced by Plant-Parasitic Nematodes.</title>
        <authorList>
            <person name="Vasilenko O.V."/>
            <person name="Starodumova I.P."/>
            <person name="Tarlachkov S.V."/>
            <person name="Dorofeeva L.V."/>
            <person name="Evtushenko L.I."/>
        </authorList>
    </citation>
    <scope>NUCLEOTIDE SEQUENCE [LARGE SCALE GENOMIC DNA]</scope>
    <source>
        <strain evidence="1 2">VKM Ac-2596</strain>
    </source>
</reference>
<dbReference type="Proteomes" id="UP000076717">
    <property type="component" value="Unassembled WGS sequence"/>
</dbReference>
<keyword evidence="2" id="KW-1185">Reference proteome</keyword>
<dbReference type="EMBL" id="LIIN01000058">
    <property type="protein sequence ID" value="KZX21008.1"/>
    <property type="molecule type" value="Genomic_DNA"/>
</dbReference>
<organism evidence="1 2">
    <name type="scientific">Rathayibacter tanaceti</name>
    <dbReference type="NCBI Taxonomy" id="1671680"/>
    <lineage>
        <taxon>Bacteria</taxon>
        <taxon>Bacillati</taxon>
        <taxon>Actinomycetota</taxon>
        <taxon>Actinomycetes</taxon>
        <taxon>Micrococcales</taxon>
        <taxon>Microbacteriaceae</taxon>
        <taxon>Rathayibacter</taxon>
    </lineage>
</organism>
<comment type="caution">
    <text evidence="1">The sequence shown here is derived from an EMBL/GenBank/DDBJ whole genome shotgun (WGS) entry which is preliminary data.</text>
</comment>